<dbReference type="Gene3D" id="3.40.190.10">
    <property type="entry name" value="Periplasmic binding protein-like II"/>
    <property type="match status" value="2"/>
</dbReference>
<dbReference type="SUPFAM" id="SSF53850">
    <property type="entry name" value="Periplasmic binding protein-like II"/>
    <property type="match status" value="1"/>
</dbReference>
<dbReference type="EMBL" id="JAMBOL010000001">
    <property type="protein sequence ID" value="MCM3712535.1"/>
    <property type="molecule type" value="Genomic_DNA"/>
</dbReference>
<dbReference type="Proteomes" id="UP001139179">
    <property type="component" value="Unassembled WGS sequence"/>
</dbReference>
<dbReference type="PANTHER" id="PTHR30024:SF47">
    <property type="entry name" value="TAURINE-BINDING PERIPLASMIC PROTEIN"/>
    <property type="match status" value="1"/>
</dbReference>
<gene>
    <name evidence="6" type="ORF">M3202_00440</name>
</gene>
<dbReference type="GO" id="GO:0042597">
    <property type="term" value="C:periplasmic space"/>
    <property type="evidence" value="ECO:0007669"/>
    <property type="project" value="UniProtKB-SubCell"/>
</dbReference>
<dbReference type="AlphaFoldDB" id="A0A9X2ILZ3"/>
<dbReference type="PROSITE" id="PS51257">
    <property type="entry name" value="PROKAR_LIPOPROTEIN"/>
    <property type="match status" value="1"/>
</dbReference>
<feature type="chain" id="PRO_5040773876" evidence="5">
    <location>
        <begin position="20"/>
        <end position="346"/>
    </location>
</feature>
<feature type="signal peptide" evidence="5">
    <location>
        <begin position="1"/>
        <end position="19"/>
    </location>
</feature>
<proteinExistence type="inferred from homology"/>
<comment type="similarity">
    <text evidence="2">Belongs to the bacterial solute-binding protein SsuA/TauA family.</text>
</comment>
<keyword evidence="7" id="KW-1185">Reference proteome</keyword>
<evidence type="ECO:0000256" key="4">
    <source>
        <dbReference type="SAM" id="MobiDB-lite"/>
    </source>
</evidence>
<organism evidence="6 7">
    <name type="scientific">Halalkalibacter oceani</name>
    <dbReference type="NCBI Taxonomy" id="1653776"/>
    <lineage>
        <taxon>Bacteria</taxon>
        <taxon>Bacillati</taxon>
        <taxon>Bacillota</taxon>
        <taxon>Bacilli</taxon>
        <taxon>Bacillales</taxon>
        <taxon>Bacillaceae</taxon>
        <taxon>Halalkalibacter</taxon>
    </lineage>
</organism>
<name>A0A9X2ILZ3_9BACI</name>
<reference evidence="6" key="1">
    <citation type="submission" date="2022-05" db="EMBL/GenBank/DDBJ databases">
        <title>Comparative Genomics of Spacecraft Associated Microbes.</title>
        <authorList>
            <person name="Tran M.T."/>
            <person name="Wright A."/>
            <person name="Seuylemezian A."/>
            <person name="Eisen J."/>
            <person name="Coil D."/>
        </authorList>
    </citation>
    <scope>NUCLEOTIDE SEQUENCE</scope>
    <source>
        <strain evidence="6">214.1.1</strain>
    </source>
</reference>
<evidence type="ECO:0000256" key="2">
    <source>
        <dbReference type="ARBA" id="ARBA00010742"/>
    </source>
</evidence>
<sequence>MKVKSSVLLITIGFLVMLAACSGGNEAEQSAPEPNDQPAEQQGAAEENDEAATEPLGTMKVGLVCGGMTPLLAQIGINDGSFAAEGLEVEEICFSSGADAVQALVGGSIDANLGSYEHVLRFADNELDVKTYGQLYNGASYSLVVKEDAPFQDISELAGETIAVTRAGSLSDTALRKGFEGTDIDPDRDVEIIGSGSGATMLAAIENNQVAGGMVSEPTVSQMVATGDYRVLYDPDFDYAGIVVMSMADWVDEHSREMETFLKVMLDIYERSVEDPASVVEVMQGNFPEVPPDVLQMAIEAQLSKVPDGLRVTEAGAENVVETAIELGVIEQPVSYEEAVDLSYLP</sequence>
<comment type="subcellular location">
    <subcellularLocation>
        <location evidence="1">Periplasm</location>
    </subcellularLocation>
</comment>
<dbReference type="RefSeq" id="WP_251221414.1">
    <property type="nucleotide sequence ID" value="NZ_JAMBOL010000001.1"/>
</dbReference>
<accession>A0A9X2ILZ3</accession>
<dbReference type="PANTHER" id="PTHR30024">
    <property type="entry name" value="ALIPHATIC SULFONATES-BINDING PROTEIN-RELATED"/>
    <property type="match status" value="1"/>
</dbReference>
<evidence type="ECO:0000256" key="5">
    <source>
        <dbReference type="SAM" id="SignalP"/>
    </source>
</evidence>
<evidence type="ECO:0000256" key="1">
    <source>
        <dbReference type="ARBA" id="ARBA00004418"/>
    </source>
</evidence>
<keyword evidence="3 5" id="KW-0732">Signal</keyword>
<feature type="region of interest" description="Disordered" evidence="4">
    <location>
        <begin position="25"/>
        <end position="52"/>
    </location>
</feature>
<comment type="caution">
    <text evidence="6">The sequence shown here is derived from an EMBL/GenBank/DDBJ whole genome shotgun (WGS) entry which is preliminary data.</text>
</comment>
<evidence type="ECO:0000313" key="6">
    <source>
        <dbReference type="EMBL" id="MCM3712535.1"/>
    </source>
</evidence>
<evidence type="ECO:0000313" key="7">
    <source>
        <dbReference type="Proteomes" id="UP001139179"/>
    </source>
</evidence>
<protein>
    <submittedName>
        <fullName evidence="6">ABC transporter substrate-binding protein</fullName>
    </submittedName>
</protein>
<dbReference type="Pfam" id="PF13379">
    <property type="entry name" value="NMT1_2"/>
    <property type="match status" value="1"/>
</dbReference>
<evidence type="ECO:0000256" key="3">
    <source>
        <dbReference type="ARBA" id="ARBA00022729"/>
    </source>
</evidence>